<dbReference type="GO" id="GO:0003855">
    <property type="term" value="F:3-dehydroquinate dehydratase activity"/>
    <property type="evidence" value="ECO:0007669"/>
    <property type="project" value="UniProtKB-EC"/>
</dbReference>
<dbReference type="CDD" id="cd00502">
    <property type="entry name" value="DHQase_I"/>
    <property type="match status" value="1"/>
</dbReference>
<dbReference type="InterPro" id="IPR001381">
    <property type="entry name" value="DHquinase_I"/>
</dbReference>
<evidence type="ECO:0000256" key="3">
    <source>
        <dbReference type="ARBA" id="ARBA00023239"/>
    </source>
</evidence>
<gene>
    <name evidence="5" type="ORF">EHO59_03215</name>
</gene>
<evidence type="ECO:0000313" key="6">
    <source>
        <dbReference type="Proteomes" id="UP000297453"/>
    </source>
</evidence>
<dbReference type="Proteomes" id="UP000297453">
    <property type="component" value="Unassembled WGS sequence"/>
</dbReference>
<dbReference type="GO" id="GO:0046279">
    <property type="term" value="P:3,4-dihydroxybenzoate biosynthetic process"/>
    <property type="evidence" value="ECO:0007669"/>
    <property type="project" value="TreeGrafter"/>
</dbReference>
<proteinExistence type="predicted"/>
<evidence type="ECO:0000256" key="4">
    <source>
        <dbReference type="ARBA" id="ARBA00023270"/>
    </source>
</evidence>
<keyword evidence="6" id="KW-1185">Reference proteome</keyword>
<dbReference type="OrthoDB" id="335886at2"/>
<keyword evidence="4" id="KW-0704">Schiff base</keyword>
<sequence length="242" mass="27306">MASSSDRKIYIVLTLNEEEFFGLEKKPAADFLEIRLDQFSSRQGNAEKILNQIEKLNAACVLTYRQPEDSSLKSVGLWDQDSVQPLINGLESEKHYIDLELDKDNSVFTNLDESRFGIIRSVHNFSAAPNREELLFYLGPVMEEVLATHKSQLPFQRIFKVAALAKSETEAKDFLDSCSYISSQCAKLNMPIGFCGILMGEAGKEYRIFPEKIGSQFTYCCLGEPKAPGQVDLKTLLEKRSK</sequence>
<evidence type="ECO:0000256" key="1">
    <source>
        <dbReference type="ARBA" id="ARBA00001864"/>
    </source>
</evidence>
<dbReference type="AlphaFoldDB" id="A0A4R9G6R0"/>
<dbReference type="PANTHER" id="PTHR43699">
    <property type="entry name" value="3-DEHYDROQUINATE DEHYDRATASE"/>
    <property type="match status" value="1"/>
</dbReference>
<comment type="catalytic activity">
    <reaction evidence="1">
        <text>3-dehydroquinate = 3-dehydroshikimate + H2O</text>
        <dbReference type="Rhea" id="RHEA:21096"/>
        <dbReference type="ChEBI" id="CHEBI:15377"/>
        <dbReference type="ChEBI" id="CHEBI:16630"/>
        <dbReference type="ChEBI" id="CHEBI:32364"/>
        <dbReference type="EC" id="4.2.1.10"/>
    </reaction>
</comment>
<dbReference type="Pfam" id="PF01487">
    <property type="entry name" value="DHquinase_I"/>
    <property type="match status" value="1"/>
</dbReference>
<reference evidence="5" key="1">
    <citation type="journal article" date="2019" name="PLoS Negl. Trop. Dis.">
        <title>Revisiting the worldwide diversity of Leptospira species in the environment.</title>
        <authorList>
            <person name="Vincent A.T."/>
            <person name="Schiettekatte O."/>
            <person name="Bourhy P."/>
            <person name="Veyrier F.J."/>
            <person name="Picardeau M."/>
        </authorList>
    </citation>
    <scope>NUCLEOTIDE SEQUENCE [LARGE SCALE GENOMIC DNA]</scope>
    <source>
        <strain evidence="5">SSS9</strain>
    </source>
</reference>
<dbReference type="InterPro" id="IPR013785">
    <property type="entry name" value="Aldolase_TIM"/>
</dbReference>
<evidence type="ECO:0000313" key="5">
    <source>
        <dbReference type="EMBL" id="TGK07133.1"/>
    </source>
</evidence>
<keyword evidence="3" id="KW-0456">Lyase</keyword>
<dbReference type="EC" id="4.2.1.10" evidence="2"/>
<dbReference type="InterPro" id="IPR050146">
    <property type="entry name" value="Type-I_3-dehydroquinase"/>
</dbReference>
<dbReference type="EMBL" id="RQEP01000005">
    <property type="protein sequence ID" value="TGK07133.1"/>
    <property type="molecule type" value="Genomic_DNA"/>
</dbReference>
<dbReference type="PANTHER" id="PTHR43699:SF1">
    <property type="entry name" value="3-DEHYDROQUINATE DEHYDRATASE"/>
    <property type="match status" value="1"/>
</dbReference>
<dbReference type="Gene3D" id="3.20.20.70">
    <property type="entry name" value="Aldolase class I"/>
    <property type="match status" value="1"/>
</dbReference>
<protein>
    <recommendedName>
        <fullName evidence="2">3-dehydroquinate dehydratase</fullName>
        <ecNumber evidence="2">4.2.1.10</ecNumber>
    </recommendedName>
</protein>
<name>A0A4R9G6R0_9LEPT</name>
<dbReference type="SUPFAM" id="SSF51569">
    <property type="entry name" value="Aldolase"/>
    <property type="match status" value="1"/>
</dbReference>
<comment type="caution">
    <text evidence="5">The sequence shown here is derived from an EMBL/GenBank/DDBJ whole genome shotgun (WGS) entry which is preliminary data.</text>
</comment>
<dbReference type="RefSeq" id="WP_135584680.1">
    <property type="nucleotide sequence ID" value="NZ_RQEP01000005.1"/>
</dbReference>
<organism evidence="5 6">
    <name type="scientific">Leptospira semungkisensis</name>
    <dbReference type="NCBI Taxonomy" id="2484985"/>
    <lineage>
        <taxon>Bacteria</taxon>
        <taxon>Pseudomonadati</taxon>
        <taxon>Spirochaetota</taxon>
        <taxon>Spirochaetia</taxon>
        <taxon>Leptospirales</taxon>
        <taxon>Leptospiraceae</taxon>
        <taxon>Leptospira</taxon>
    </lineage>
</organism>
<evidence type="ECO:0000256" key="2">
    <source>
        <dbReference type="ARBA" id="ARBA00012060"/>
    </source>
</evidence>
<accession>A0A4R9G6R0</accession>